<dbReference type="GO" id="GO:0031012">
    <property type="term" value="C:extracellular matrix"/>
    <property type="evidence" value="ECO:0007669"/>
    <property type="project" value="TreeGrafter"/>
</dbReference>
<sequence>MKLVEIPIDLEYGDFSSGYVHYVVVPSSETAYPLRYLDLDWNIMGDIHNLSTLVNLETLILSRNRLSSISKQVFQRMTNLTTLIISMNRILEISFSMFPPRLEKLFVHINGLESVDFSDANLPALEVLTLSFGMLTDLNVTALLAATPKLKEIMLLGNEFGLDKEMNISAALQAAGISHDDGFGVEKTDEREYESYDADLLQN</sequence>
<dbReference type="InterPro" id="IPR001611">
    <property type="entry name" value="Leu-rich_rpt"/>
</dbReference>
<dbReference type="InterPro" id="IPR050328">
    <property type="entry name" value="Dev_Immune_Receptor"/>
</dbReference>
<dbReference type="AlphaFoldDB" id="A0A182JIT7"/>
<keyword evidence="1" id="KW-0433">Leucine-rich repeat</keyword>
<proteinExistence type="predicted"/>
<dbReference type="Gene3D" id="3.80.10.10">
    <property type="entry name" value="Ribonuclease Inhibitor"/>
    <property type="match status" value="1"/>
</dbReference>
<dbReference type="EnsemblMetazoa" id="AATE018863-RA">
    <property type="protein sequence ID" value="AATE018863-PA.1"/>
    <property type="gene ID" value="AATE018863"/>
</dbReference>
<dbReference type="PROSITE" id="PS51450">
    <property type="entry name" value="LRR"/>
    <property type="match status" value="2"/>
</dbReference>
<dbReference type="InterPro" id="IPR032675">
    <property type="entry name" value="LRR_dom_sf"/>
</dbReference>
<organism evidence="4">
    <name type="scientific">Anopheles atroparvus</name>
    <name type="common">European mosquito</name>
    <dbReference type="NCBI Taxonomy" id="41427"/>
    <lineage>
        <taxon>Eukaryota</taxon>
        <taxon>Metazoa</taxon>
        <taxon>Ecdysozoa</taxon>
        <taxon>Arthropoda</taxon>
        <taxon>Hexapoda</taxon>
        <taxon>Insecta</taxon>
        <taxon>Pterygota</taxon>
        <taxon>Neoptera</taxon>
        <taxon>Endopterygota</taxon>
        <taxon>Diptera</taxon>
        <taxon>Nematocera</taxon>
        <taxon>Culicoidea</taxon>
        <taxon>Culicidae</taxon>
        <taxon>Anophelinae</taxon>
        <taxon>Anopheles</taxon>
    </lineage>
</organism>
<dbReference type="GO" id="GO:0005615">
    <property type="term" value="C:extracellular space"/>
    <property type="evidence" value="ECO:0007669"/>
    <property type="project" value="TreeGrafter"/>
</dbReference>
<keyword evidence="3" id="KW-0677">Repeat</keyword>
<dbReference type="InterPro" id="IPR003591">
    <property type="entry name" value="Leu-rich_rpt_typical-subtyp"/>
</dbReference>
<dbReference type="VEuPathDB" id="VectorBase:AATE018863"/>
<accession>A0A182JIT7</accession>
<dbReference type="SUPFAM" id="SSF52075">
    <property type="entry name" value="Outer arm dynein light chain 1"/>
    <property type="match status" value="1"/>
</dbReference>
<protein>
    <recommendedName>
        <fullName evidence="5">Leucine rich immune protein (Coil-less)</fullName>
    </recommendedName>
</protein>
<evidence type="ECO:0000256" key="2">
    <source>
        <dbReference type="ARBA" id="ARBA00022729"/>
    </source>
</evidence>
<dbReference type="PANTHER" id="PTHR24373:SF370">
    <property type="entry name" value="FISH-LIPS, ISOFORM E"/>
    <property type="match status" value="1"/>
</dbReference>
<evidence type="ECO:0008006" key="5">
    <source>
        <dbReference type="Google" id="ProtNLM"/>
    </source>
</evidence>
<name>A0A182JIT7_ANOAO</name>
<evidence type="ECO:0000256" key="1">
    <source>
        <dbReference type="ARBA" id="ARBA00022614"/>
    </source>
</evidence>
<evidence type="ECO:0000313" key="4">
    <source>
        <dbReference type="EnsemblMetazoa" id="AATE018863-PA.1"/>
    </source>
</evidence>
<dbReference type="PANTHER" id="PTHR24373">
    <property type="entry name" value="SLIT RELATED LEUCINE-RICH REPEAT NEURONAL PROTEIN"/>
    <property type="match status" value="1"/>
</dbReference>
<keyword evidence="2" id="KW-0732">Signal</keyword>
<dbReference type="Pfam" id="PF13855">
    <property type="entry name" value="LRR_8"/>
    <property type="match status" value="1"/>
</dbReference>
<evidence type="ECO:0000256" key="3">
    <source>
        <dbReference type="ARBA" id="ARBA00022737"/>
    </source>
</evidence>
<reference evidence="4" key="1">
    <citation type="submission" date="2022-08" db="UniProtKB">
        <authorList>
            <consortium name="EnsemblMetazoa"/>
        </authorList>
    </citation>
    <scope>IDENTIFICATION</scope>
    <source>
        <strain evidence="4">EBRO</strain>
    </source>
</reference>
<dbReference type="SMART" id="SM00369">
    <property type="entry name" value="LRR_TYP"/>
    <property type="match status" value="3"/>
</dbReference>